<evidence type="ECO:0000313" key="2">
    <source>
        <dbReference type="EMBL" id="AIJ33295.1"/>
    </source>
</evidence>
<dbReference type="OrthoDB" id="5196645at2"/>
<dbReference type="PANTHER" id="PTHR24094">
    <property type="entry name" value="SECRETED PROTEIN"/>
    <property type="match status" value="1"/>
</dbReference>
<evidence type="ECO:0000313" key="3">
    <source>
        <dbReference type="EMBL" id="SNV66442.1"/>
    </source>
</evidence>
<dbReference type="EMBL" id="LT906467">
    <property type="protein sequence ID" value="SNV66442.1"/>
    <property type="molecule type" value="Genomic_DNA"/>
</dbReference>
<evidence type="ECO:0000313" key="4">
    <source>
        <dbReference type="Proteomes" id="UP000028780"/>
    </source>
</evidence>
<dbReference type="InterPro" id="IPR011089">
    <property type="entry name" value="GmrSD_C"/>
</dbReference>
<evidence type="ECO:0000259" key="1">
    <source>
        <dbReference type="Pfam" id="PF07510"/>
    </source>
</evidence>
<protein>
    <submittedName>
        <fullName evidence="3">Putative secreted lipoprotein</fullName>
    </submittedName>
</protein>
<reference evidence="3 5" key="2">
    <citation type="submission" date="2017-06" db="EMBL/GenBank/DDBJ databases">
        <authorList>
            <consortium name="Pathogen Informatics"/>
        </authorList>
    </citation>
    <scope>NUCLEOTIDE SEQUENCE [LARGE SCALE GENOMIC DNA]</scope>
    <source>
        <strain evidence="3 5">NCTC13015</strain>
    </source>
</reference>
<dbReference type="HOGENOM" id="CLU_043034_1_1_11"/>
<name>A0A076NNB5_9CORY</name>
<dbReference type="PANTHER" id="PTHR24094:SF15">
    <property type="entry name" value="AMP-DEPENDENT SYNTHETASE_LIGASE DOMAIN-CONTAINING PROTEIN-RELATED"/>
    <property type="match status" value="1"/>
</dbReference>
<reference evidence="2 4" key="1">
    <citation type="submission" date="2014-08" db="EMBL/GenBank/DDBJ databases">
        <title>Complete genome sequence of Corynebacterium imitans DSM 44264, isolated from a five-month-old boy with suspected pharyngeal diphtheria.</title>
        <authorList>
            <person name="Mollmann S."/>
            <person name="Albersmeier A."/>
            <person name="Ruckert C."/>
            <person name="Tauch A."/>
        </authorList>
    </citation>
    <scope>NUCLEOTIDE SEQUENCE [LARGE SCALE GENOMIC DNA]</scope>
    <source>
        <strain evidence="2 4">DSM 44264</strain>
    </source>
</reference>
<dbReference type="eggNOG" id="COG3513">
    <property type="taxonomic scope" value="Bacteria"/>
</dbReference>
<proteinExistence type="predicted"/>
<dbReference type="Gene3D" id="1.10.30.50">
    <property type="match status" value="1"/>
</dbReference>
<accession>A0A076NNB5</accession>
<dbReference type="Proteomes" id="UP000215374">
    <property type="component" value="Chromosome 1"/>
</dbReference>
<gene>
    <name evidence="2" type="ORF">CIMIT_04740</name>
    <name evidence="3" type="ORF">SAMEA4535761_01013</name>
</gene>
<keyword evidence="3" id="KW-0449">Lipoprotein</keyword>
<evidence type="ECO:0000313" key="5">
    <source>
        <dbReference type="Proteomes" id="UP000215374"/>
    </source>
</evidence>
<organism evidence="2 4">
    <name type="scientific">Corynebacterium imitans</name>
    <dbReference type="NCBI Taxonomy" id="156978"/>
    <lineage>
        <taxon>Bacteria</taxon>
        <taxon>Bacillati</taxon>
        <taxon>Actinomycetota</taxon>
        <taxon>Actinomycetes</taxon>
        <taxon>Mycobacteriales</taxon>
        <taxon>Corynebacteriaceae</taxon>
        <taxon>Corynebacterium</taxon>
    </lineage>
</organism>
<keyword evidence="4" id="KW-1185">Reference proteome</keyword>
<dbReference type="Pfam" id="PF07510">
    <property type="entry name" value="GmrSD_C"/>
    <property type="match status" value="1"/>
</dbReference>
<dbReference type="KEGG" id="cii:CIMIT_04740"/>
<dbReference type="Proteomes" id="UP000028780">
    <property type="component" value="Chromosome"/>
</dbReference>
<dbReference type="AlphaFoldDB" id="A0A076NNB5"/>
<dbReference type="RefSeq" id="WP_038589831.1">
    <property type="nucleotide sequence ID" value="NZ_CP009211.1"/>
</dbReference>
<sequence>MRTFLSLLTVATLLIVPFPTPRSQFGVSAGLPRATVLGYSRDAFGTGWAPLADGCTTRQAALNATFGAAPVAGSPRDSCPAPRDTPVVGPYTGQPITPYDVELDHVLPLSAAWDLGAHAWEQSRREAFANDPLNLVVVAAAANQQKSDQLPSEWMPPKRAQRCAYAHRLADVARAYELSLPRADLREMRRACGGIAGLLGARTM</sequence>
<feature type="domain" description="GmrSD restriction endonucleases C-terminal" evidence="1">
    <location>
        <begin position="99"/>
        <end position="168"/>
    </location>
</feature>
<dbReference type="STRING" id="156978.CIMIT_04740"/>
<dbReference type="EMBL" id="CP009211">
    <property type="protein sequence ID" value="AIJ33295.1"/>
    <property type="molecule type" value="Genomic_DNA"/>
</dbReference>